<evidence type="ECO:0000313" key="2">
    <source>
        <dbReference type="EMBL" id="KAK4546496.1"/>
    </source>
</evidence>
<sequence length="193" mass="21771">MAALIMNHDSPWATKPLGERDIRVADIEVQDGADAPIRLALKVISLDSALLVQAFVPSHDSKLSYQALSYAWGSREETEEVICDGHAVAVTVNLYAALKRLREKIGQYGVDPTFWADQICIDQDSTDEKSQQVAMMGEIFEKGRRVIVWLGEASEAEGRRLEESLAQRDSLAERREVLLKLSKLEWFGRRWVL</sequence>
<dbReference type="Proteomes" id="UP001324427">
    <property type="component" value="Unassembled WGS sequence"/>
</dbReference>
<reference evidence="2 3" key="1">
    <citation type="submission" date="2021-11" db="EMBL/GenBank/DDBJ databases">
        <title>Black yeast isolated from Biological Soil Crust.</title>
        <authorList>
            <person name="Kurbessoian T."/>
        </authorList>
    </citation>
    <scope>NUCLEOTIDE SEQUENCE [LARGE SCALE GENOMIC DNA]</scope>
    <source>
        <strain evidence="2 3">CCFEE 5522</strain>
    </source>
</reference>
<dbReference type="PANTHER" id="PTHR24148">
    <property type="entry name" value="ANKYRIN REPEAT DOMAIN-CONTAINING PROTEIN 39 HOMOLOG-RELATED"/>
    <property type="match status" value="1"/>
</dbReference>
<name>A0AAV9JPL0_9PEZI</name>
<protein>
    <recommendedName>
        <fullName evidence="1">Heterokaryon incompatibility domain-containing protein</fullName>
    </recommendedName>
</protein>
<dbReference type="EMBL" id="JAVFHQ010000014">
    <property type="protein sequence ID" value="KAK4546496.1"/>
    <property type="molecule type" value="Genomic_DNA"/>
</dbReference>
<evidence type="ECO:0000313" key="3">
    <source>
        <dbReference type="Proteomes" id="UP001324427"/>
    </source>
</evidence>
<dbReference type="InterPro" id="IPR010730">
    <property type="entry name" value="HET"/>
</dbReference>
<feature type="domain" description="Heterokaryon incompatibility" evidence="1">
    <location>
        <begin position="65"/>
        <end position="193"/>
    </location>
</feature>
<dbReference type="InterPro" id="IPR052895">
    <property type="entry name" value="HetReg/Transcr_Mod"/>
</dbReference>
<gene>
    <name evidence="2" type="ORF">LTR36_001713</name>
</gene>
<evidence type="ECO:0000259" key="1">
    <source>
        <dbReference type="Pfam" id="PF06985"/>
    </source>
</evidence>
<keyword evidence="3" id="KW-1185">Reference proteome</keyword>
<comment type="caution">
    <text evidence="2">The sequence shown here is derived from an EMBL/GenBank/DDBJ whole genome shotgun (WGS) entry which is preliminary data.</text>
</comment>
<dbReference type="AlphaFoldDB" id="A0AAV9JPL0"/>
<dbReference type="Pfam" id="PF06985">
    <property type="entry name" value="HET"/>
    <property type="match status" value="1"/>
</dbReference>
<dbReference type="PANTHER" id="PTHR24148:SF73">
    <property type="entry name" value="HET DOMAIN PROTEIN (AFU_ORTHOLOGUE AFUA_8G01020)"/>
    <property type="match status" value="1"/>
</dbReference>
<accession>A0AAV9JPL0</accession>
<proteinExistence type="predicted"/>
<organism evidence="2 3">
    <name type="scientific">Oleoguttula mirabilis</name>
    <dbReference type="NCBI Taxonomy" id="1507867"/>
    <lineage>
        <taxon>Eukaryota</taxon>
        <taxon>Fungi</taxon>
        <taxon>Dikarya</taxon>
        <taxon>Ascomycota</taxon>
        <taxon>Pezizomycotina</taxon>
        <taxon>Dothideomycetes</taxon>
        <taxon>Dothideomycetidae</taxon>
        <taxon>Mycosphaerellales</taxon>
        <taxon>Teratosphaeriaceae</taxon>
        <taxon>Oleoguttula</taxon>
    </lineage>
</organism>